<proteinExistence type="predicted"/>
<name>A0A4E0QYU7_FASHE</name>
<feature type="compositionally biased region" description="Polar residues" evidence="1">
    <location>
        <begin position="640"/>
        <end position="653"/>
    </location>
</feature>
<sequence>MVRAFFETLFTCSKPVPNRTQIGTDTKEKKYTDNLHLKPSILNKNQTGLKNYSITDISMTDLGSFRSLLYFTLKKSKRVRHIQKNECSPEAQDVIDLVQEMQQARSRLMDCQALDKWIEKWQEKEFQRYESHKERVPRRHSVACSQLVCEKPRRPCRKLAQGRALSEHALLSARHIKRRDELIRKVWEAVGPTTRESNEIRTHDPRSESWESFSTDVLEINNSLCKSELTASFLHSPLRVQQTEPDETVALNKYQPRFMESHVSQQQLGVCRIQSDLVTNTMDDSNWSGVHILLPAQMPIEKTAICDGVISPLVESNFETSQHHVSQAECVKSPKVSTETRALRRENETERVIGENNPDDQNLHHFIKMVQDTCEVPVSKQLAKQTRPVIMSTSPTDLVHLRSKGHQFSKNLSTRRPTTVYPGRMSFVTSRICPISKTARLQQRHTLTDLQNLKLVQFFVERNRPGSAHLTGASIINSMNSNSKQKNESNVPQSLTPTVPKRSSRFASPIEHNARNTLARSMKENQTTSGCSTDKSHCHNKLGNTIRSIKLCRTDIHNDRGPTHFLTTNDLSTSSYEQDENFPGSVGRFAYEYHQPFESVESTATYSDDDTIRDDNKNNTNNNYVVSVDEDKDRPPGSPTHHSCPSTIQLGRQNNRRPTKRRPAPRWGSSLIPRQTMSHNQESALPLLRLEELKSYTLTSSATTHVCDGKSRPEDQTSDTFILSAASEFLHSTSEEQFAFKHRPRPGIATGRKRKPSMPPPEEEHTSVAPEPLAVAISENKKSTSLPRKAISPVQMDTVELTNKSLVEEFDETWEKHSVDINATEPPVSEDELDAQRTPSNERDQISELPEDEIESLKPLRTDRPVKTAGKKQPVRFLVTQHKRPRRFKRTLGENGTKKTQGKSTTTTGKPPWNISTRNLARQFYDVRPIESILWPDGRIPEVYRLKEWLEPYPHQFREKLRLKGKLGIGKIRHKRHQPTRFSQQQSNIALSEHHPRRENKYRKRNWYRHLYRSLARSGLLRTRKKLHTKEPSHMVRHKHASSNGYLLKARSTNDPNTEIKCGDDLPTVLKHDGLRKNFHLNEGTERGDQVHSKMKNLEHRFRMKSLKPHFERKSKSDIRNQQPLDKKVNTTRSLVGRPRLWSVIRRQKKNRPRLRASSSRKTTHQRSRSRSHLSKVCNRFPEEEPFGPCQSVNDQMKVKFRRPIHHRPKSELKRQANRMWKQYSYNNTDEEVSQDGEAEHGEKVDFFAYVAIIPSEIDELVLPFRACNRLRACLKNIENLLFRLELEVAEMGDDVNANSVGNKKSIRKRKMKETGLGMQKQRTEIDKNTSRNEKDEDEEETKRSTHQGMKFIERLRHRFQRKRSGGSDSASTDPSLHDSLIVNNSAQENHEQTAPSQLSSLTAHSDTIRWPYLDPERVRFWSDVLKDCKDFRLNRLLEELRSITDRRIFAIEQRTQTRIRLDETIVYSVHGLPCMELRIVAYRVMDLQSALVQLEMNLPRLYRQILFTERFYGDAAPGAVYRFPTTNEFIFASAESTACGQPSVSTVRRVIPVIEEARKIRRSRKSYR</sequence>
<feature type="compositionally biased region" description="Low complexity" evidence="1">
    <location>
        <begin position="898"/>
        <end position="910"/>
    </location>
</feature>
<feature type="region of interest" description="Disordered" evidence="1">
    <location>
        <begin position="975"/>
        <end position="1002"/>
    </location>
</feature>
<accession>A0A4E0QYU7</accession>
<feature type="compositionally biased region" description="Basic residues" evidence="1">
    <location>
        <begin position="741"/>
        <end position="756"/>
    </location>
</feature>
<feature type="compositionally biased region" description="Basic and acidic residues" evidence="1">
    <location>
        <begin position="1322"/>
        <end position="1335"/>
    </location>
</feature>
<feature type="compositionally biased region" description="Basic and acidic residues" evidence="1">
    <location>
        <begin position="855"/>
        <end position="866"/>
    </location>
</feature>
<feature type="region of interest" description="Disordered" evidence="1">
    <location>
        <begin position="479"/>
        <end position="506"/>
    </location>
</feature>
<feature type="region of interest" description="Disordered" evidence="1">
    <location>
        <begin position="741"/>
        <end position="772"/>
    </location>
</feature>
<feature type="region of interest" description="Disordered" evidence="1">
    <location>
        <begin position="818"/>
        <end position="871"/>
    </location>
</feature>
<feature type="region of interest" description="Disordered" evidence="1">
    <location>
        <begin position="600"/>
        <end position="671"/>
    </location>
</feature>
<evidence type="ECO:0000313" key="2">
    <source>
        <dbReference type="EMBL" id="THD20153.1"/>
    </source>
</evidence>
<reference evidence="2" key="1">
    <citation type="submission" date="2019-03" db="EMBL/GenBank/DDBJ databases">
        <title>Improved annotation for the trematode Fasciola hepatica.</title>
        <authorList>
            <person name="Choi Y.-J."/>
            <person name="Martin J."/>
            <person name="Mitreva M."/>
        </authorList>
    </citation>
    <scope>NUCLEOTIDE SEQUENCE [LARGE SCALE GENOMIC DNA]</scope>
</reference>
<feature type="compositionally biased region" description="Polar residues" evidence="1">
    <location>
        <begin position="980"/>
        <end position="990"/>
    </location>
</feature>
<feature type="compositionally biased region" description="Polar residues" evidence="1">
    <location>
        <begin position="479"/>
        <end position="497"/>
    </location>
</feature>
<dbReference type="EMBL" id="JXXN02005057">
    <property type="protein sequence ID" value="THD20153.1"/>
    <property type="molecule type" value="Genomic_DNA"/>
</dbReference>
<evidence type="ECO:0000313" key="3">
    <source>
        <dbReference type="Proteomes" id="UP000230066"/>
    </source>
</evidence>
<evidence type="ECO:0000256" key="1">
    <source>
        <dbReference type="SAM" id="MobiDB-lite"/>
    </source>
</evidence>
<organism evidence="2 3">
    <name type="scientific">Fasciola hepatica</name>
    <name type="common">Liver fluke</name>
    <dbReference type="NCBI Taxonomy" id="6192"/>
    <lineage>
        <taxon>Eukaryota</taxon>
        <taxon>Metazoa</taxon>
        <taxon>Spiralia</taxon>
        <taxon>Lophotrochozoa</taxon>
        <taxon>Platyhelminthes</taxon>
        <taxon>Trematoda</taxon>
        <taxon>Digenea</taxon>
        <taxon>Plagiorchiida</taxon>
        <taxon>Echinostomata</taxon>
        <taxon>Echinostomatoidea</taxon>
        <taxon>Fasciolidae</taxon>
        <taxon>Fasciola</taxon>
    </lineage>
</organism>
<protein>
    <submittedName>
        <fullName evidence="2">Uncharacterized protein</fullName>
    </submittedName>
</protein>
<comment type="caution">
    <text evidence="2">The sequence shown here is derived from an EMBL/GenBank/DDBJ whole genome shotgun (WGS) entry which is preliminary data.</text>
</comment>
<feature type="compositionally biased region" description="Basic residues" evidence="1">
    <location>
        <begin position="654"/>
        <end position="664"/>
    </location>
</feature>
<dbReference type="Proteomes" id="UP000230066">
    <property type="component" value="Unassembled WGS sequence"/>
</dbReference>
<gene>
    <name evidence="2" type="ORF">D915_009189</name>
</gene>
<feature type="region of interest" description="Disordered" evidence="1">
    <location>
        <begin position="892"/>
        <end position="915"/>
    </location>
</feature>
<feature type="compositionally biased region" description="Basic residues" evidence="1">
    <location>
        <begin position="1146"/>
        <end position="1155"/>
    </location>
</feature>
<feature type="region of interest" description="Disordered" evidence="1">
    <location>
        <begin position="1296"/>
        <end position="1351"/>
    </location>
</feature>
<keyword evidence="3" id="KW-1185">Reference proteome</keyword>
<feature type="region of interest" description="Disordered" evidence="1">
    <location>
        <begin position="1146"/>
        <end position="1177"/>
    </location>
</feature>
<feature type="compositionally biased region" description="Basic residues" evidence="1">
    <location>
        <begin position="1162"/>
        <end position="1174"/>
    </location>
</feature>